<dbReference type="Gene3D" id="3.30.70.1070">
    <property type="entry name" value="Sporulation related repeat"/>
    <property type="match status" value="1"/>
</dbReference>
<dbReference type="InterPro" id="IPR019861">
    <property type="entry name" value="PorP/SprF_Bacteroidetes"/>
</dbReference>
<feature type="chain" id="PRO_5020648130" evidence="1">
    <location>
        <begin position="24"/>
        <end position="693"/>
    </location>
</feature>
<comment type="caution">
    <text evidence="3">The sequence shown here is derived from an EMBL/GenBank/DDBJ whole genome shotgun (WGS) entry which is preliminary data.</text>
</comment>
<feature type="domain" description="SPOR" evidence="2">
    <location>
        <begin position="480"/>
        <end position="557"/>
    </location>
</feature>
<gene>
    <name evidence="3" type="ORF">EZV76_02745</name>
</gene>
<dbReference type="OrthoDB" id="1393025at2"/>
<accession>A0A4S8RTB4</accession>
<dbReference type="Pfam" id="PF11751">
    <property type="entry name" value="PorP_SprF"/>
    <property type="match status" value="1"/>
</dbReference>
<dbReference type="EMBL" id="SNTZ01000001">
    <property type="protein sequence ID" value="THV61262.1"/>
    <property type="molecule type" value="Genomic_DNA"/>
</dbReference>
<dbReference type="InterPro" id="IPR036680">
    <property type="entry name" value="SPOR-like_sf"/>
</dbReference>
<dbReference type="Pfam" id="PF05036">
    <property type="entry name" value="SPOR"/>
    <property type="match status" value="1"/>
</dbReference>
<protein>
    <submittedName>
        <fullName evidence="3">Type IX secretion system membrane protein PorP/SprF</fullName>
    </submittedName>
</protein>
<organism evidence="3 4">
    <name type="scientific">Flagellimonas alvinocaridis</name>
    <dbReference type="NCBI Taxonomy" id="2530200"/>
    <lineage>
        <taxon>Bacteria</taxon>
        <taxon>Pseudomonadati</taxon>
        <taxon>Bacteroidota</taxon>
        <taxon>Flavobacteriia</taxon>
        <taxon>Flavobacteriales</taxon>
        <taxon>Flavobacteriaceae</taxon>
        <taxon>Flagellimonas</taxon>
    </lineage>
</organism>
<dbReference type="Proteomes" id="UP000310406">
    <property type="component" value="Unassembled WGS sequence"/>
</dbReference>
<sequence length="693" mass="77887">MRTKKPLLLLLYILLLASTGLHGQEEDPFVPYNIPSQNLLKFNRFMINPTFSTVREDKSYINLFHRNQSVSFDDNNQVYFLSYSGRVSDRSGVGLSLFTNREGVFNNFGVHANYAYGVRLSPKSNFTFGANFSYYQSALNQDRINAIEDDPFLNTLESSSLISFQPGFNLSIGSFDIGGFAENLFDYNLKNSESVTEFNEKTYSGHLQYTHQFKNGAGLLEHGRLMPLARVRKVGEENIVLGGNLILDLPKLGWVQAGYDDFYGASAGLGFNLTKNISLGYTVEKGLSNNFENFGVSHEISLAYSFTPNLTEDRVMLEKENDALVENENVPQDSLSITEKDLEIAQLKDKLAENDAILDELLYRQDSIESTRKKDLEKRFETVMKMVRRETNGQNPALEEKAKQVYFADMDSADLVAQTKSQPLSNHGLSNTSSAKKIIRLNDAKAKNNVANTSTVKKDKIYGTNVKTNKSVRFKSNNIPNVQSGHYLIANVFKNPENVDAFVAQLREQGIDAGYFENPKNGLNYVYLDGYKNKNDALKAYHSKLNGAYQGDAWVMNVNDGTATIHGFVNNAKENAPGSSKYGNNNLHKNVSKGSGATTQVTYKTIKADGLPSGFYIIASVFDNSSSANRFVKELNARGLNASYFINPEDNYRYVYLKKHETWNNALTSYYSKLNASYDDQMWIMRVKPNYNS</sequence>
<dbReference type="GO" id="GO:0042834">
    <property type="term" value="F:peptidoglycan binding"/>
    <property type="evidence" value="ECO:0007669"/>
    <property type="project" value="InterPro"/>
</dbReference>
<dbReference type="RefSeq" id="WP_136565044.1">
    <property type="nucleotide sequence ID" value="NZ_SNTZ01000001.1"/>
</dbReference>
<dbReference type="NCBIfam" id="TIGR03519">
    <property type="entry name" value="T9SS_PorP_fam"/>
    <property type="match status" value="1"/>
</dbReference>
<name>A0A4S8RTB4_9FLAO</name>
<dbReference type="SUPFAM" id="SSF110997">
    <property type="entry name" value="Sporulation related repeat"/>
    <property type="match status" value="1"/>
</dbReference>
<dbReference type="AlphaFoldDB" id="A0A4S8RTB4"/>
<keyword evidence="4" id="KW-1185">Reference proteome</keyword>
<keyword evidence="1" id="KW-0732">Signal</keyword>
<evidence type="ECO:0000313" key="4">
    <source>
        <dbReference type="Proteomes" id="UP000310406"/>
    </source>
</evidence>
<reference evidence="3 4" key="1">
    <citation type="submission" date="2019-03" db="EMBL/GenBank/DDBJ databases">
        <title>Muricauda SCR12 sp.nov, a marine bacterium isolated from Pacific Ocean:the Okinawa trough.</title>
        <authorList>
            <person name="Liu L."/>
        </authorList>
    </citation>
    <scope>NUCLEOTIDE SEQUENCE [LARGE SCALE GENOMIC DNA]</scope>
    <source>
        <strain evidence="3 4">SCR12</strain>
    </source>
</reference>
<feature type="signal peptide" evidence="1">
    <location>
        <begin position="1"/>
        <end position="23"/>
    </location>
</feature>
<dbReference type="PROSITE" id="PS51724">
    <property type="entry name" value="SPOR"/>
    <property type="match status" value="1"/>
</dbReference>
<dbReference type="InterPro" id="IPR007730">
    <property type="entry name" value="SPOR-like_dom"/>
</dbReference>
<evidence type="ECO:0000313" key="3">
    <source>
        <dbReference type="EMBL" id="THV61262.1"/>
    </source>
</evidence>
<evidence type="ECO:0000256" key="1">
    <source>
        <dbReference type="SAM" id="SignalP"/>
    </source>
</evidence>
<proteinExistence type="predicted"/>
<evidence type="ECO:0000259" key="2">
    <source>
        <dbReference type="PROSITE" id="PS51724"/>
    </source>
</evidence>